<feature type="region of interest" description="Disordered" evidence="1">
    <location>
        <begin position="620"/>
        <end position="651"/>
    </location>
</feature>
<evidence type="ECO:0000313" key="2">
    <source>
        <dbReference type="EMBL" id="CDR40380.1"/>
    </source>
</evidence>
<organism evidence="2">
    <name type="scientific">Rhodotorula toruloides</name>
    <name type="common">Yeast</name>
    <name type="synonym">Rhodosporidium toruloides</name>
    <dbReference type="NCBI Taxonomy" id="5286"/>
    <lineage>
        <taxon>Eukaryota</taxon>
        <taxon>Fungi</taxon>
        <taxon>Dikarya</taxon>
        <taxon>Basidiomycota</taxon>
        <taxon>Pucciniomycotina</taxon>
        <taxon>Microbotryomycetes</taxon>
        <taxon>Sporidiobolales</taxon>
        <taxon>Sporidiobolaceae</taxon>
        <taxon>Rhodotorula</taxon>
    </lineage>
</organism>
<feature type="region of interest" description="Disordered" evidence="1">
    <location>
        <begin position="344"/>
        <end position="379"/>
    </location>
</feature>
<gene>
    <name evidence="2" type="ORF">RHTO0S_05e02696g</name>
</gene>
<feature type="compositionally biased region" description="Basic and acidic residues" evidence="1">
    <location>
        <begin position="359"/>
        <end position="368"/>
    </location>
</feature>
<feature type="compositionally biased region" description="Basic and acidic residues" evidence="1">
    <location>
        <begin position="86"/>
        <end position="110"/>
    </location>
</feature>
<feature type="region of interest" description="Disordered" evidence="1">
    <location>
        <begin position="1"/>
        <end position="112"/>
    </location>
</feature>
<feature type="region of interest" description="Disordered" evidence="1">
    <location>
        <begin position="167"/>
        <end position="195"/>
    </location>
</feature>
<feature type="compositionally biased region" description="Pro residues" evidence="1">
    <location>
        <begin position="21"/>
        <end position="34"/>
    </location>
</feature>
<feature type="compositionally biased region" description="Basic residues" evidence="1">
    <location>
        <begin position="1"/>
        <end position="10"/>
    </location>
</feature>
<feature type="compositionally biased region" description="Acidic residues" evidence="1">
    <location>
        <begin position="170"/>
        <end position="190"/>
    </location>
</feature>
<sequence>MPPRRRYPRKEKKEKPVIFGPEPPPKEPVAPLEPRPTATEGETATQDQDGEQEQGTSGVPHIDGGAGGGGGGRGRRRKKLPKKKFNKDSRGGWEDDHVERDPHPEDKGRYEPSLPWDLRLLRCCDEFRSLRSLGQLPYKVNYQNVLRYFQVDIVALREKYGMQSLRGYDPDDFDDDAGGEDGDEEDDGDEAKEATVEDVVEKTEDEWAETVFSLQRLAIFFNNRTNDGYVPSLWLAPIVMQSFLKFMLTRKVFPGRKKAIEDCIAMCGIARAQLHPAHLLLRQAVNVSTLGPAIRVLFPEPDSVLPSPIVDRPDPVKQLTDRLPDVFSAMSIVDDADEDNELGAEVVSPPEMPTWEQARQAKQEKEEKEPDDPEERTRRRFAGLKERFEREAKAMEAWQKCGRKDRTSTSVLKDALDKLHKGGKEVEGEWRVGYRERSARSLVGWEIVYKGKVAPVAAEGDAGDPQQTEEEEHMLVKVQLSPHQRDFPVTDALFFPSISTQDALATLGNDDSIISHTLDEPLTVLLDLSPSFDLKHLDALKSSILESDLTQLVFVPTLPNDTVKTLWIVDRLWRVIPSYWQHAGDLLREEPGRVMSHPGGYGPSPQEALAMIEEEMEAEEAEKANRACDTGAGGSAQVQEEEEQEKIVEVA</sequence>
<protein>
    <submittedName>
        <fullName evidence="2">RHTO0S05e02696g1_1</fullName>
    </submittedName>
</protein>
<feature type="compositionally biased region" description="Basic residues" evidence="1">
    <location>
        <begin position="73"/>
        <end position="85"/>
    </location>
</feature>
<evidence type="ECO:0000256" key="1">
    <source>
        <dbReference type="SAM" id="MobiDB-lite"/>
    </source>
</evidence>
<feature type="compositionally biased region" description="Polar residues" evidence="1">
    <location>
        <begin position="40"/>
        <end position="57"/>
    </location>
</feature>
<proteinExistence type="predicted"/>
<dbReference type="EMBL" id="LK052940">
    <property type="protein sequence ID" value="CDR40380.1"/>
    <property type="molecule type" value="Genomic_DNA"/>
</dbReference>
<reference evidence="2" key="1">
    <citation type="journal article" date="2014" name="Genome Announc.">
        <title>Draft genome sequence of Rhodosporidium toruloides CECT1137, an oleaginous yeast of biotechnological interest.</title>
        <authorList>
            <person name="Morin N."/>
            <person name="Calcas X."/>
            <person name="Devillers H."/>
            <person name="Durrens P."/>
            <person name="Sherman D.J."/>
            <person name="Nicaud J.-M."/>
            <person name="Neuveglise C."/>
        </authorList>
    </citation>
    <scope>NUCLEOTIDE SEQUENCE</scope>
    <source>
        <strain evidence="2">CECT1137</strain>
    </source>
</reference>
<accession>A0A061B053</accession>
<dbReference type="AlphaFoldDB" id="A0A061B053"/>
<dbReference type="OrthoDB" id="2527757at2759"/>
<name>A0A061B053_RHOTO</name>